<feature type="compositionally biased region" description="Acidic residues" evidence="1">
    <location>
        <begin position="64"/>
        <end position="74"/>
    </location>
</feature>
<reference evidence="3" key="1">
    <citation type="submission" date="2021-02" db="EMBL/GenBank/DDBJ databases">
        <authorList>
            <person name="Dougan E. K."/>
            <person name="Rhodes N."/>
            <person name="Thang M."/>
            <person name="Chan C."/>
        </authorList>
    </citation>
    <scope>NUCLEOTIDE SEQUENCE</scope>
</reference>
<evidence type="ECO:0000259" key="2">
    <source>
        <dbReference type="PROSITE" id="PS50994"/>
    </source>
</evidence>
<keyword evidence="4" id="KW-1185">Reference proteome</keyword>
<dbReference type="InterPro" id="IPR036397">
    <property type="entry name" value="RNaseH_sf"/>
</dbReference>
<feature type="compositionally biased region" description="Low complexity" evidence="1">
    <location>
        <begin position="10"/>
        <end position="34"/>
    </location>
</feature>
<dbReference type="PROSITE" id="PS50994">
    <property type="entry name" value="INTEGRASE"/>
    <property type="match status" value="1"/>
</dbReference>
<proteinExistence type="predicted"/>
<name>A0A813E782_POLGL</name>
<dbReference type="Proteomes" id="UP000654075">
    <property type="component" value="Unassembled WGS sequence"/>
</dbReference>
<organism evidence="3 4">
    <name type="scientific">Polarella glacialis</name>
    <name type="common">Dinoflagellate</name>
    <dbReference type="NCBI Taxonomy" id="89957"/>
    <lineage>
        <taxon>Eukaryota</taxon>
        <taxon>Sar</taxon>
        <taxon>Alveolata</taxon>
        <taxon>Dinophyceae</taxon>
        <taxon>Suessiales</taxon>
        <taxon>Suessiaceae</taxon>
        <taxon>Polarella</taxon>
    </lineage>
</organism>
<dbReference type="GO" id="GO:0015074">
    <property type="term" value="P:DNA integration"/>
    <property type="evidence" value="ECO:0007669"/>
    <property type="project" value="InterPro"/>
</dbReference>
<feature type="region of interest" description="Disordered" evidence="1">
    <location>
        <begin position="1"/>
        <end position="86"/>
    </location>
</feature>
<feature type="compositionally biased region" description="Low complexity" evidence="1">
    <location>
        <begin position="332"/>
        <end position="345"/>
    </location>
</feature>
<accession>A0A813E782</accession>
<protein>
    <recommendedName>
        <fullName evidence="2">Integrase catalytic domain-containing protein</fullName>
    </recommendedName>
</protein>
<feature type="region of interest" description="Disordered" evidence="1">
    <location>
        <begin position="282"/>
        <end position="350"/>
    </location>
</feature>
<feature type="compositionally biased region" description="Acidic residues" evidence="1">
    <location>
        <begin position="1268"/>
        <end position="1278"/>
    </location>
</feature>
<dbReference type="Gene3D" id="3.30.420.10">
    <property type="entry name" value="Ribonuclease H-like superfamily/Ribonuclease H"/>
    <property type="match status" value="1"/>
</dbReference>
<dbReference type="SUPFAM" id="SSF53098">
    <property type="entry name" value="Ribonuclease H-like"/>
    <property type="match status" value="1"/>
</dbReference>
<feature type="region of interest" description="Disordered" evidence="1">
    <location>
        <begin position="1268"/>
        <end position="1293"/>
    </location>
</feature>
<dbReference type="InterPro" id="IPR001584">
    <property type="entry name" value="Integrase_cat-core"/>
</dbReference>
<dbReference type="EMBL" id="CAJNNV010008360">
    <property type="protein sequence ID" value="CAE8596118.1"/>
    <property type="molecule type" value="Genomic_DNA"/>
</dbReference>
<dbReference type="OrthoDB" id="442510at2759"/>
<dbReference type="InterPro" id="IPR012337">
    <property type="entry name" value="RNaseH-like_sf"/>
</dbReference>
<dbReference type="OMA" id="SESHDME"/>
<evidence type="ECO:0000313" key="3">
    <source>
        <dbReference type="EMBL" id="CAE8596118.1"/>
    </source>
</evidence>
<sequence length="2353" mass="266021">MSIQSFYEDSSSTPQSQPPSSTGTATNSATSWGTYQQGRRREPQAWQTFTTSHDGWWDDRWGIEPEDQDGDDTYNDGYYRPPRAEPWQDRDVKDFKDRVNAPEFDGIVEDTGKGDGVRNYLRRLEIWEELTTVPKKKQAIVLFYKLRGRAWTDAETLDIKELQKDHGMDVYKAWVRQKYRDLEITTIGDNMKEFFRNLHLKKGQSVREFNNEFDRLWKKLSGMGCGLPTLALAWYYLYKLMITDQQEATLLSSVGNEYDLEKLQKAALTQIRIGCGRRGRYDDEKEKKRKGYHGHYKGDRQVKNKFQQRKSNWKDGRNKQHNVNMTDQPAEDSGSSYSDETSSSDADSDIGELEEDAAATEHEAYVTMQTAKMKLRDAKNLRGFRGGGKGGGKGDKDYQKKIDEKFQKAKEQSLCSRCKQKGHWHKDDVCPLNGGSGTAGLSKPHHSHYTTHAVFMADNFGNRRPEPFLPVGAAGPEPFEPAHRLRPEANLETPWSTMAAGPEPFETAHRLRSGRSRSPADEFITYMSGTPGDGGKFYGITDTACSKMVAGMPWYRAFRDNVNEAGYVITEVDESEGFKFGASRTHRSTFAAITPMSVGGKILVVRVSIVPCDVPLLLSRPTLEALDMHIHLAGRTLDFGALDLKGYALGSTTAGHPTVRVNEWPEIHVLLSRDMYAADEREVRLCAVYNKSGKVDVDMSSYEKRRHDTSNSFDSNTSFVTQKFQNQDLQPNISQAATNMLSSPEIMSGHSFTTWRTTYMCARDFWIETYDEIIRIHVSHRRSAYIPEKYQQYITEQRFTEGVREKQQVQLITCMHDSWKAHGESQMPAWFGRTRFMKQNSHYGKHVLEFMATTLAMAEPRPVSYMTKNELLEELRGYGANVNPAWTQQELRVVTREERLERGLAKAKDGLKLSTKKEDLIKMCTEEGLVIGARRVHPCRSALRGGGRPRGERKAAEQGDEGPPATDPQALGEEDAGEMKKGLRKKLRGGINKAWMITSAVASVFYSCMATAVTSTAGEFVAPLREVAQVFQTGLGHERPWMLEVFCGGEAGTETTRAFTDHKQLVLEPRDILFGHDLKNIKERERLYDDVVNLRPRMVWLAFPCSLYGSFTHLNYRTPERKQLSRRLRRRERVFLEITRDIFQLQTSRGDHAAAENPWKSAAWQERPLTETLRLPGVNMFRTDMCAHGLKDPDGEGLHEKATGLMTTSPVFEKHLGKRCQGGHHHVHVQGGNSQRAGHYTRKFARQIRKAVLEIYASRVYMVAEDEAGPPEEADQDMEPPAGDQDTEPPAGTIGAAAITFTDSKISPAIKTGLKKLHQNLGHPSNEDLCRSLRLGGAAAEVIKAVKCLRCTTCLRMNGRGSARPAKLPAMGNFNENVGLDIIVIYDQAGTKYMALSCVDLNTTFHVVTLVDNTQAATLREAFVRCWAEWAGPPKKVHVDLDSGFKAEFSEMISFWGAKTSLVAGQAPWQHGTTERQGGWWKTIWAKTVEHETINGIEEVLATIPEVTQAKNVLRRKNGFSPCQWVTGSDPKLAADLVDHPEDLAAHSQVLNDDMMARRMAIRTAARKSFICGQNDDAIRRALVHRNRVKKYQFEIGEYCYYFREIRQGRNRKPKGQWLGPAVVVGLEGGNSWLSCGGKCVLCSQEHMRPAEDEELGNMWIENPDGAEFQRLLEELNNEEVEYEDARPEEAKAEEAIGGRLSQEQKLAVQDLGAREFLRRRALEGPAPARRISRKRAAEAAVERDNDMSEDEADEGIAAEVLMVKQKKTARTQRKQDEKEIPYARIPREQLELFQAAAKTQWEQHEKYEAVRPMSLSESKQVRDTVDPKRILRSRFAYRDKNARLRTDQREVPVKAKARLCCGGHLDPDLETGNLRTDAPTVARNSLYLFLNVCWMLGWKPKTADIEAAFLYGVKAPRGLYMEQPKEGLHGLVPGQLLEIIKGVFGLATSPRLWWGKLASSLKEMKFRDLQGQEVQFTQSRLDPCHFLLRDSRGNLVAMLCTHVDDVKLAYAEGYEQVARRFGEEFPIGEWDELPYTYTGSQYQVEEETGDLVIRQTDYVERRLEPLKVKRGREDAEAADPEEMQDNMSAVGGISWLAGQTRPDLSCGCSMSQKKQKSPRVKDLKETARLIKQEQTEKDVGIRIGKLDKDHLKIFVFHDAAWANVTSGECVDDPTQQQIDNKEVYSQIGYTMFLATNDVKSEKGGRANLVDWRSHGCPRVCRSTFAAETMACAEALEAAIMLLEILHPGLDLRDVDAAMLPIECITDCKSLYDTMHKDGVAKAPSEKRLMLDLSAIREMLMEEVVSDDLLATGGMPIRWIPTEYMLADGMTKVMKNERLLEVLRTGQLKLRVK</sequence>
<feature type="region of interest" description="Disordered" evidence="1">
    <location>
        <begin position="940"/>
        <end position="978"/>
    </location>
</feature>
<comment type="caution">
    <text evidence="3">The sequence shown here is derived from an EMBL/GenBank/DDBJ whole genome shotgun (WGS) entry which is preliminary data.</text>
</comment>
<evidence type="ECO:0000313" key="4">
    <source>
        <dbReference type="Proteomes" id="UP000654075"/>
    </source>
</evidence>
<gene>
    <name evidence="3" type="ORF">PGLA1383_LOCUS14588</name>
</gene>
<dbReference type="GO" id="GO:0003676">
    <property type="term" value="F:nucleic acid binding"/>
    <property type="evidence" value="ECO:0007669"/>
    <property type="project" value="InterPro"/>
</dbReference>
<feature type="compositionally biased region" description="Basic and acidic residues" evidence="1">
    <location>
        <begin position="1736"/>
        <end position="1747"/>
    </location>
</feature>
<feature type="domain" description="Integrase catalytic" evidence="2">
    <location>
        <begin position="1365"/>
        <end position="1530"/>
    </location>
</feature>
<evidence type="ECO:0000256" key="1">
    <source>
        <dbReference type="SAM" id="MobiDB-lite"/>
    </source>
</evidence>
<feature type="region of interest" description="Disordered" evidence="1">
    <location>
        <begin position="1728"/>
        <end position="1752"/>
    </location>
</feature>